<sequence length="93" mass="9909">MGGGGVLGRVRRRGDRLPVRKGSLVTLTGTSVELKAWEANGKSRINLTVTNPTLATIIQRPKHTPEATGNPGWAATPTPDPWDNVPPADDTPF</sequence>
<protein>
    <submittedName>
        <fullName evidence="2">Uncharacterized protein</fullName>
    </submittedName>
</protein>
<dbReference type="Proteomes" id="UP000094426">
    <property type="component" value="Unassembled WGS sequence"/>
</dbReference>
<gene>
    <name evidence="2" type="ORF">ATY41_02780</name>
    <name evidence="3" type="ORF">ATY41_10785</name>
</gene>
<evidence type="ECO:0000313" key="4">
    <source>
        <dbReference type="Proteomes" id="UP000094426"/>
    </source>
</evidence>
<dbReference type="AlphaFoldDB" id="A0A1E2SJP9"/>
<organism evidence="2 4">
    <name type="scientific">Leifsonia xyli subsp. xyli</name>
    <dbReference type="NCBI Taxonomy" id="59736"/>
    <lineage>
        <taxon>Bacteria</taxon>
        <taxon>Bacillati</taxon>
        <taxon>Actinomycetota</taxon>
        <taxon>Actinomycetes</taxon>
        <taxon>Micrococcales</taxon>
        <taxon>Microbacteriaceae</taxon>
        <taxon>Leifsonia</taxon>
    </lineage>
</organism>
<evidence type="ECO:0000313" key="2">
    <source>
        <dbReference type="EMBL" id="ODA89983.1"/>
    </source>
</evidence>
<accession>A0A1E2SJP9</accession>
<dbReference type="EMBL" id="LNZG01000016">
    <property type="protein sequence ID" value="ODA90237.1"/>
    <property type="molecule type" value="Genomic_DNA"/>
</dbReference>
<evidence type="ECO:0000313" key="3">
    <source>
        <dbReference type="EMBL" id="ODA90237.1"/>
    </source>
</evidence>
<evidence type="ECO:0000256" key="1">
    <source>
        <dbReference type="SAM" id="MobiDB-lite"/>
    </source>
</evidence>
<comment type="caution">
    <text evidence="2">The sequence shown here is derived from an EMBL/GenBank/DDBJ whole genome shotgun (WGS) entry which is preliminary data.</text>
</comment>
<proteinExistence type="predicted"/>
<name>A0A1E2SJP9_LEIXY</name>
<dbReference type="EMBL" id="LNZG01000023">
    <property type="protein sequence ID" value="ODA89983.1"/>
    <property type="molecule type" value="Genomic_DNA"/>
</dbReference>
<reference evidence="2 4" key="1">
    <citation type="submission" date="2015-11" db="EMBL/GenBank/DDBJ databases">
        <authorList>
            <person name="Zhang Y."/>
            <person name="Guo Z."/>
        </authorList>
    </citation>
    <scope>NUCLEOTIDE SEQUENCE [LARGE SCALE GENOMIC DNA]</scope>
    <source>
        <strain evidence="2">Gdw1</strain>
        <strain evidence="4">gdw1</strain>
    </source>
</reference>
<feature type="region of interest" description="Disordered" evidence="1">
    <location>
        <begin position="58"/>
        <end position="93"/>
    </location>
</feature>